<reference evidence="1 2" key="1">
    <citation type="journal article" date="2021" name="Hortic Res">
        <title>High-quality reference genome and annotation aids understanding of berry development for evergreen blueberry (Vaccinium darrowii).</title>
        <authorList>
            <person name="Yu J."/>
            <person name="Hulse-Kemp A.M."/>
            <person name="Babiker E."/>
            <person name="Staton M."/>
        </authorList>
    </citation>
    <scope>NUCLEOTIDE SEQUENCE [LARGE SCALE GENOMIC DNA]</scope>
    <source>
        <strain evidence="2">cv. NJ 8807/NJ 8810</strain>
        <tissue evidence="1">Young leaf</tissue>
    </source>
</reference>
<name>A0ACB7XLB4_9ERIC</name>
<dbReference type="Proteomes" id="UP000828048">
    <property type="component" value="Chromosome 10"/>
</dbReference>
<protein>
    <submittedName>
        <fullName evidence="1">Uncharacterized protein</fullName>
    </submittedName>
</protein>
<gene>
    <name evidence="1" type="ORF">Vadar_031608</name>
</gene>
<evidence type="ECO:0000313" key="2">
    <source>
        <dbReference type="Proteomes" id="UP000828048"/>
    </source>
</evidence>
<comment type="caution">
    <text evidence="1">The sequence shown here is derived from an EMBL/GenBank/DDBJ whole genome shotgun (WGS) entry which is preliminary data.</text>
</comment>
<keyword evidence="2" id="KW-1185">Reference proteome</keyword>
<dbReference type="EMBL" id="CM037160">
    <property type="protein sequence ID" value="KAH7841566.1"/>
    <property type="molecule type" value="Genomic_DNA"/>
</dbReference>
<accession>A0ACB7XLB4</accession>
<evidence type="ECO:0000313" key="1">
    <source>
        <dbReference type="EMBL" id="KAH7841566.1"/>
    </source>
</evidence>
<proteinExistence type="predicted"/>
<sequence length="295" mass="32477">MKDIYNKVKPYLAVIFLQFGYAGMRIIAKFGLNHGMSHYTFAVYRNVVAAVVFAAFALVLERYNLYYNGMKYATATFSAAMLNVLPALTFVMAWIFRLEKVSLRRKHSQAKVLGTLVTVGGAMIMTLVKGALIDLPWTKMEGYGHDQATSTASATDQQDPIKGALMMGSGCFCWAAFYILQGIICSGVSYYISGVLMKERGPVFVSAFNPLTMVIVAILSTFIFAEQIFIGRLVGAIVIVIGLYLVIWGKTKDHEDLCKLDIDHKAITNGDNTETEASIHGSIKDIGVVPKHEDV</sequence>
<organism evidence="1 2">
    <name type="scientific">Vaccinium darrowii</name>
    <dbReference type="NCBI Taxonomy" id="229202"/>
    <lineage>
        <taxon>Eukaryota</taxon>
        <taxon>Viridiplantae</taxon>
        <taxon>Streptophyta</taxon>
        <taxon>Embryophyta</taxon>
        <taxon>Tracheophyta</taxon>
        <taxon>Spermatophyta</taxon>
        <taxon>Magnoliopsida</taxon>
        <taxon>eudicotyledons</taxon>
        <taxon>Gunneridae</taxon>
        <taxon>Pentapetalae</taxon>
        <taxon>asterids</taxon>
        <taxon>Ericales</taxon>
        <taxon>Ericaceae</taxon>
        <taxon>Vaccinioideae</taxon>
        <taxon>Vaccinieae</taxon>
        <taxon>Vaccinium</taxon>
    </lineage>
</organism>